<proteinExistence type="predicted"/>
<feature type="domain" description="MgsA AAA+ ATPase C-terminal" evidence="3">
    <location>
        <begin position="12"/>
        <end position="166"/>
    </location>
</feature>
<dbReference type="Gene3D" id="1.20.272.10">
    <property type="match status" value="1"/>
</dbReference>
<protein>
    <recommendedName>
        <fullName evidence="3">MgsA AAA+ ATPase C-terminal domain-containing protein</fullName>
    </recommendedName>
</protein>
<dbReference type="GO" id="GO:0017116">
    <property type="term" value="F:single-stranded DNA helicase activity"/>
    <property type="evidence" value="ECO:0007669"/>
    <property type="project" value="TreeGrafter"/>
</dbReference>
<dbReference type="GO" id="GO:0008047">
    <property type="term" value="F:enzyme activator activity"/>
    <property type="evidence" value="ECO:0007669"/>
    <property type="project" value="TreeGrafter"/>
</dbReference>
<dbReference type="Pfam" id="PF12002">
    <property type="entry name" value="MgsA_C"/>
    <property type="match status" value="1"/>
</dbReference>
<evidence type="ECO:0000256" key="1">
    <source>
        <dbReference type="ARBA" id="ARBA00022741"/>
    </source>
</evidence>
<dbReference type="InterPro" id="IPR008921">
    <property type="entry name" value="DNA_pol3_clamp-load_cplx_C"/>
</dbReference>
<dbReference type="FunFam" id="1.20.272.10:FF:000001">
    <property type="entry name" value="Putative AAA family ATPase"/>
    <property type="match status" value="1"/>
</dbReference>
<dbReference type="GO" id="GO:0003677">
    <property type="term" value="F:DNA binding"/>
    <property type="evidence" value="ECO:0007669"/>
    <property type="project" value="InterPro"/>
</dbReference>
<evidence type="ECO:0000256" key="2">
    <source>
        <dbReference type="ARBA" id="ARBA00022840"/>
    </source>
</evidence>
<dbReference type="InterPro" id="IPR021886">
    <property type="entry name" value="MgsA_C"/>
</dbReference>
<dbReference type="SUPFAM" id="SSF48019">
    <property type="entry name" value="post-AAA+ oligomerization domain-like"/>
    <property type="match status" value="1"/>
</dbReference>
<dbReference type="PANTHER" id="PTHR13779:SF7">
    <property type="entry name" value="ATPASE WRNIP1"/>
    <property type="match status" value="1"/>
</dbReference>
<organism evidence="4">
    <name type="scientific">marine sediment metagenome</name>
    <dbReference type="NCBI Taxonomy" id="412755"/>
    <lineage>
        <taxon>unclassified sequences</taxon>
        <taxon>metagenomes</taxon>
        <taxon>ecological metagenomes</taxon>
    </lineage>
</organism>
<keyword evidence="2" id="KW-0067">ATP-binding</keyword>
<dbReference type="GO" id="GO:0006261">
    <property type="term" value="P:DNA-templated DNA replication"/>
    <property type="evidence" value="ECO:0007669"/>
    <property type="project" value="TreeGrafter"/>
</dbReference>
<dbReference type="InterPro" id="IPR051314">
    <property type="entry name" value="AAA_ATPase_RarA/MGS1/WRNIP1"/>
</dbReference>
<keyword evidence="1" id="KW-0547">Nucleotide-binding</keyword>
<gene>
    <name evidence="4" type="ORF">LCGC14_2116720</name>
</gene>
<evidence type="ECO:0000313" key="4">
    <source>
        <dbReference type="EMBL" id="KKL69260.1"/>
    </source>
</evidence>
<comment type="caution">
    <text evidence="4">The sequence shown here is derived from an EMBL/GenBank/DDBJ whole genome shotgun (WGS) entry which is preliminary data.</text>
</comment>
<feature type="non-terminal residue" evidence="4">
    <location>
        <position position="1"/>
    </location>
</feature>
<dbReference type="PANTHER" id="PTHR13779">
    <property type="entry name" value="WERNER HELICASE-INTERACTING PROTEIN 1 FAMILY MEMBER"/>
    <property type="match status" value="1"/>
</dbReference>
<evidence type="ECO:0000259" key="3">
    <source>
        <dbReference type="Pfam" id="PF12002"/>
    </source>
</evidence>
<sequence>DVISAFIKSVRGSDPDAALYWLALMIEGGEDPLFIARRLIILSCEDIGLADPQSLVLAQSAYEAVDNIGMPEARIILSHLTIYLTLQPKSNSGYKAVDKALEYIRTHENLEVPAYLRSTHPENKNYRYPHDHKYHYVIQDYVGKKVQFYDPGELGNEKELKKRLEFFKQMRSRETG</sequence>
<name>A0A0F9GIL5_9ZZZZ</name>
<dbReference type="Gene3D" id="1.10.3710.10">
    <property type="entry name" value="DNA polymerase III clamp loader subunits, C-terminal domain"/>
    <property type="match status" value="1"/>
</dbReference>
<accession>A0A0F9GIL5</accession>
<dbReference type="GO" id="GO:0000731">
    <property type="term" value="P:DNA synthesis involved in DNA repair"/>
    <property type="evidence" value="ECO:0007669"/>
    <property type="project" value="TreeGrafter"/>
</dbReference>
<reference evidence="4" key="1">
    <citation type="journal article" date="2015" name="Nature">
        <title>Complex archaea that bridge the gap between prokaryotes and eukaryotes.</title>
        <authorList>
            <person name="Spang A."/>
            <person name="Saw J.H."/>
            <person name="Jorgensen S.L."/>
            <person name="Zaremba-Niedzwiedzka K."/>
            <person name="Martijn J."/>
            <person name="Lind A.E."/>
            <person name="van Eijk R."/>
            <person name="Schleper C."/>
            <person name="Guy L."/>
            <person name="Ettema T.J."/>
        </authorList>
    </citation>
    <scope>NUCLEOTIDE SEQUENCE</scope>
</reference>
<dbReference type="GO" id="GO:0005524">
    <property type="term" value="F:ATP binding"/>
    <property type="evidence" value="ECO:0007669"/>
    <property type="project" value="UniProtKB-KW"/>
</dbReference>
<dbReference type="AlphaFoldDB" id="A0A0F9GIL5"/>
<dbReference type="EMBL" id="LAZR01026271">
    <property type="protein sequence ID" value="KKL69260.1"/>
    <property type="molecule type" value="Genomic_DNA"/>
</dbReference>